<keyword evidence="8" id="KW-1185">Reference proteome</keyword>
<keyword evidence="4 6" id="KW-1133">Transmembrane helix</keyword>
<keyword evidence="2" id="KW-1003">Cell membrane</keyword>
<dbReference type="PANTHER" id="PTHR30086:SF17">
    <property type="entry name" value="LYSE FAMILY TRANSLOCATOR"/>
    <property type="match status" value="1"/>
</dbReference>
<comment type="subcellular location">
    <subcellularLocation>
        <location evidence="1">Cell membrane</location>
        <topology evidence="1">Multi-pass membrane protein</topology>
    </subcellularLocation>
</comment>
<organism evidence="7 8">
    <name type="scientific">Pseudomonas piscis</name>
    <dbReference type="NCBI Taxonomy" id="2614538"/>
    <lineage>
        <taxon>Bacteria</taxon>
        <taxon>Pseudomonadati</taxon>
        <taxon>Pseudomonadota</taxon>
        <taxon>Gammaproteobacteria</taxon>
        <taxon>Pseudomonadales</taxon>
        <taxon>Pseudomonadaceae</taxon>
        <taxon>Pseudomonas</taxon>
    </lineage>
</organism>
<keyword evidence="3 6" id="KW-0812">Transmembrane</keyword>
<dbReference type="InterPro" id="IPR001123">
    <property type="entry name" value="LeuE-type"/>
</dbReference>
<accession>A0ABY9N8S9</accession>
<evidence type="ECO:0000256" key="1">
    <source>
        <dbReference type="ARBA" id="ARBA00004651"/>
    </source>
</evidence>
<feature type="transmembrane region" description="Helical" evidence="6">
    <location>
        <begin position="38"/>
        <end position="62"/>
    </location>
</feature>
<dbReference type="PANTHER" id="PTHR30086">
    <property type="entry name" value="ARGININE EXPORTER PROTEIN ARGO"/>
    <property type="match status" value="1"/>
</dbReference>
<evidence type="ECO:0000256" key="4">
    <source>
        <dbReference type="ARBA" id="ARBA00022989"/>
    </source>
</evidence>
<evidence type="ECO:0000313" key="7">
    <source>
        <dbReference type="EMBL" id="WMN14874.1"/>
    </source>
</evidence>
<feature type="transmembrane region" description="Helical" evidence="6">
    <location>
        <begin position="152"/>
        <end position="170"/>
    </location>
</feature>
<dbReference type="Proteomes" id="UP001237292">
    <property type="component" value="Chromosome"/>
</dbReference>
<proteinExistence type="predicted"/>
<name>A0ABY9N8S9_9PSED</name>
<protein>
    <submittedName>
        <fullName evidence="7">LysE family translocator</fullName>
    </submittedName>
</protein>
<reference evidence="7 8" key="1">
    <citation type="journal article" date="2023" name="Access Microbiol">
        <title>The genome of a steinernematid-associated Pseudomonas piscis bacterium encodes the biosynthesis of insect toxins.</title>
        <authorList>
            <person name="Awori R.M."/>
            <person name="Hendre P."/>
            <person name="Amugune N.O."/>
        </authorList>
    </citation>
    <scope>NUCLEOTIDE SEQUENCE [LARGE SCALE GENOMIC DNA]</scope>
    <source>
        <strain evidence="7 8">75</strain>
    </source>
</reference>
<evidence type="ECO:0000256" key="3">
    <source>
        <dbReference type="ARBA" id="ARBA00022692"/>
    </source>
</evidence>
<feature type="transmembrane region" description="Helical" evidence="6">
    <location>
        <begin position="191"/>
        <end position="213"/>
    </location>
</feature>
<feature type="transmembrane region" description="Helical" evidence="6">
    <location>
        <begin position="68"/>
        <end position="89"/>
    </location>
</feature>
<sequence length="218" mass="23295">MFEQFLLVAAAHFLALLSPGPDFFLVARMSMATGWRSATGACLGIALANGVFIVLAFAGVSVLRPDGLLFLVIQVAGCAYLMFVGGLFIRHAGGSSLTTVTSHGQDRAGWWRGLGMGFLSGILNPKNALFYASLASLVGAGLNNGWKLAYGLWMFSVVLAWDVLVAVAIGNGRLRLRFSRVLPWLERCTGAMLILLALGVLGAMLVRTCWLWGVGLRC</sequence>
<dbReference type="Pfam" id="PF01810">
    <property type="entry name" value="LysE"/>
    <property type="match status" value="1"/>
</dbReference>
<dbReference type="RefSeq" id="WP_282877953.1">
    <property type="nucleotide sequence ID" value="NZ_CP133164.1"/>
</dbReference>
<keyword evidence="5 6" id="KW-0472">Membrane</keyword>
<gene>
    <name evidence="7" type="ORF">QL104_15970</name>
</gene>
<evidence type="ECO:0000313" key="8">
    <source>
        <dbReference type="Proteomes" id="UP001237292"/>
    </source>
</evidence>
<evidence type="ECO:0000256" key="2">
    <source>
        <dbReference type="ARBA" id="ARBA00022475"/>
    </source>
</evidence>
<dbReference type="EMBL" id="CP133164">
    <property type="protein sequence ID" value="WMN14874.1"/>
    <property type="molecule type" value="Genomic_DNA"/>
</dbReference>
<evidence type="ECO:0000256" key="5">
    <source>
        <dbReference type="ARBA" id="ARBA00023136"/>
    </source>
</evidence>
<evidence type="ECO:0000256" key="6">
    <source>
        <dbReference type="SAM" id="Phobius"/>
    </source>
</evidence>
<feature type="transmembrane region" description="Helical" evidence="6">
    <location>
        <begin position="6"/>
        <end position="26"/>
    </location>
</feature>